<protein>
    <recommendedName>
        <fullName evidence="3">CotS family spore coat protein</fullName>
    </recommendedName>
</protein>
<dbReference type="SUPFAM" id="SSF56112">
    <property type="entry name" value="Protein kinase-like (PK-like)"/>
    <property type="match status" value="1"/>
</dbReference>
<dbReference type="Gene3D" id="3.90.1200.10">
    <property type="match status" value="1"/>
</dbReference>
<evidence type="ECO:0000313" key="2">
    <source>
        <dbReference type="Proteomes" id="UP000287361"/>
    </source>
</evidence>
<evidence type="ECO:0008006" key="3">
    <source>
        <dbReference type="Google" id="ProtNLM"/>
    </source>
</evidence>
<dbReference type="Proteomes" id="UP000287361">
    <property type="component" value="Unassembled WGS sequence"/>
</dbReference>
<dbReference type="AlphaFoldDB" id="A0A401LC40"/>
<comment type="caution">
    <text evidence="1">The sequence shown here is derived from an EMBL/GenBank/DDBJ whole genome shotgun (WGS) entry which is preliminary data.</text>
</comment>
<proteinExistence type="predicted"/>
<sequence>MEEIYEKIMREGYGLQLRHGTRTRTGLVCRTDRGLCELKKPRGSTDSLRLAFDVKKRLRENGFANISRCYPTLEGEPFYRQDGTLYILEDVLPQGTLAEDSVETFLQGAETLGEMHAAAKGLASEAAHWEKNRLPQLYAKRRSELAKVRRRNDKRGSYDAIDLLLLQYYEPYMERAAEAEELLCRGGYAEAIARTAQEGGFCHNAYKGEALRQETDGRIFVGNFDKCIAELPLADLAAYIRRYFKKTEGTAAGISAMLERYGRHCPLSERDMILLQGMLLYPEKFLRLINEYYNRRRTCVSPAMRERLAAAAKEELNGVRLKSIIAGGC</sequence>
<dbReference type="GO" id="GO:0042601">
    <property type="term" value="C:endospore-forming forespore"/>
    <property type="evidence" value="ECO:0007669"/>
    <property type="project" value="TreeGrafter"/>
</dbReference>
<dbReference type="PANTHER" id="PTHR39179:SF1">
    <property type="entry name" value="SPORE COAT PROTEIN I"/>
    <property type="match status" value="1"/>
</dbReference>
<name>A0A401LC40_9FIRM</name>
<evidence type="ECO:0000313" key="1">
    <source>
        <dbReference type="EMBL" id="GCB29099.1"/>
    </source>
</evidence>
<reference evidence="1 2" key="1">
    <citation type="submission" date="2018-10" db="EMBL/GenBank/DDBJ databases">
        <title>Draft Genome Sequence of Anaerotignum sp. KCTC 15736.</title>
        <authorList>
            <person name="Choi S.H."/>
            <person name="Kim J.S."/>
            <person name="Kang S.W."/>
            <person name="Lee J.S."/>
            <person name="Park S.H."/>
        </authorList>
    </citation>
    <scope>NUCLEOTIDE SEQUENCE [LARGE SCALE GENOMIC DNA]</scope>
    <source>
        <strain evidence="1 2">KCTC 15736</strain>
    </source>
</reference>
<keyword evidence="2" id="KW-1185">Reference proteome</keyword>
<dbReference type="PANTHER" id="PTHR39179">
    <property type="entry name" value="SPORE COAT PROTEIN I"/>
    <property type="match status" value="1"/>
</dbReference>
<accession>A0A401LC40</accession>
<dbReference type="InterPro" id="IPR047175">
    <property type="entry name" value="CotS-like"/>
</dbReference>
<dbReference type="OrthoDB" id="9771902at2"/>
<gene>
    <name evidence="1" type="ORF">KGMB03357_07600</name>
</gene>
<organism evidence="1 2">
    <name type="scientific">Anaerotignum faecicola</name>
    <dbReference type="NCBI Taxonomy" id="2358141"/>
    <lineage>
        <taxon>Bacteria</taxon>
        <taxon>Bacillati</taxon>
        <taxon>Bacillota</taxon>
        <taxon>Clostridia</taxon>
        <taxon>Lachnospirales</taxon>
        <taxon>Anaerotignaceae</taxon>
        <taxon>Anaerotignum</taxon>
    </lineage>
</organism>
<dbReference type="Gene3D" id="3.30.200.20">
    <property type="entry name" value="Phosphorylase Kinase, domain 1"/>
    <property type="match status" value="1"/>
</dbReference>
<dbReference type="InterPro" id="IPR011009">
    <property type="entry name" value="Kinase-like_dom_sf"/>
</dbReference>
<dbReference type="EMBL" id="BHVZ01000001">
    <property type="protein sequence ID" value="GCB29099.1"/>
    <property type="molecule type" value="Genomic_DNA"/>
</dbReference>